<dbReference type="PROSITE" id="PS01062">
    <property type="entry name" value="HMG_COA_LYASE"/>
    <property type="match status" value="1"/>
</dbReference>
<reference evidence="8 9" key="2">
    <citation type="submission" date="2018-11" db="EMBL/GenBank/DDBJ databases">
        <authorList>
            <consortium name="Pathogen Informatics"/>
        </authorList>
    </citation>
    <scope>NUCLEOTIDE SEQUENCE [LARGE SCALE GENOMIC DNA]</scope>
</reference>
<gene>
    <name evidence="8" type="ORF">TCNE_LOCUS10234</name>
</gene>
<evidence type="ECO:0000256" key="4">
    <source>
        <dbReference type="ARBA" id="ARBA00022723"/>
    </source>
</evidence>
<proteinExistence type="inferred from homology"/>
<name>A0A183UP14_TOXCA</name>
<evidence type="ECO:0000313" key="10">
    <source>
        <dbReference type="WBParaSite" id="TCNE_0001023401-mRNA-1"/>
    </source>
</evidence>
<evidence type="ECO:0000256" key="2">
    <source>
        <dbReference type="ARBA" id="ARBA00009405"/>
    </source>
</evidence>
<dbReference type="Proteomes" id="UP000050794">
    <property type="component" value="Unassembled WGS sequence"/>
</dbReference>
<dbReference type="PANTHER" id="PTHR42738:SF7">
    <property type="entry name" value="HYDROXYMETHYLGLUTARYL-COA LYASE"/>
    <property type="match status" value="1"/>
</dbReference>
<organism evidence="9 10">
    <name type="scientific">Toxocara canis</name>
    <name type="common">Canine roundworm</name>
    <dbReference type="NCBI Taxonomy" id="6265"/>
    <lineage>
        <taxon>Eukaryota</taxon>
        <taxon>Metazoa</taxon>
        <taxon>Ecdysozoa</taxon>
        <taxon>Nematoda</taxon>
        <taxon>Chromadorea</taxon>
        <taxon>Rhabditida</taxon>
        <taxon>Spirurina</taxon>
        <taxon>Ascaridomorpha</taxon>
        <taxon>Ascaridoidea</taxon>
        <taxon>Toxocaridae</taxon>
        <taxon>Toxocara</taxon>
    </lineage>
</organism>
<evidence type="ECO:0000313" key="8">
    <source>
        <dbReference type="EMBL" id="VDM41555.1"/>
    </source>
</evidence>
<evidence type="ECO:0000256" key="1">
    <source>
        <dbReference type="ARBA" id="ARBA00005143"/>
    </source>
</evidence>
<dbReference type="Pfam" id="PF00682">
    <property type="entry name" value="HMGL-like"/>
    <property type="match status" value="1"/>
</dbReference>
<keyword evidence="9" id="KW-1185">Reference proteome</keyword>
<reference evidence="10" key="1">
    <citation type="submission" date="2016-06" db="UniProtKB">
        <authorList>
            <consortium name="WormBaseParasite"/>
        </authorList>
    </citation>
    <scope>IDENTIFICATION</scope>
</reference>
<comment type="pathway">
    <text evidence="1">Metabolic intermediate metabolism; (S)-3-hydroxy-3-methylglutaryl-CoA degradation; acetoacetate from (S)-3-hydroxy-3-methylglutaryl-CoA: step 1/1.</text>
</comment>
<evidence type="ECO:0000313" key="9">
    <source>
        <dbReference type="Proteomes" id="UP000050794"/>
    </source>
</evidence>
<accession>A0A183UP14</accession>
<dbReference type="AlphaFoldDB" id="A0A183UP14"/>
<protein>
    <recommendedName>
        <fullName evidence="3">hydroxymethylglutaryl-CoA lyase</fullName>
        <ecNumber evidence="3">4.1.3.4</ecNumber>
    </recommendedName>
</protein>
<evidence type="ECO:0000256" key="3">
    <source>
        <dbReference type="ARBA" id="ARBA00012910"/>
    </source>
</evidence>
<evidence type="ECO:0000259" key="7">
    <source>
        <dbReference type="PROSITE" id="PS50991"/>
    </source>
</evidence>
<evidence type="ECO:0000256" key="6">
    <source>
        <dbReference type="ARBA" id="ARBA00049877"/>
    </source>
</evidence>
<dbReference type="GO" id="GO:0046872">
    <property type="term" value="F:metal ion binding"/>
    <property type="evidence" value="ECO:0007669"/>
    <property type="project" value="UniProtKB-KW"/>
</dbReference>
<dbReference type="GO" id="GO:0006552">
    <property type="term" value="P:L-leucine catabolic process"/>
    <property type="evidence" value="ECO:0007669"/>
    <property type="project" value="TreeGrafter"/>
</dbReference>
<sequence>MEESMRRLRGVIEAATASQLLVRGYVSCVIGCPYDGAISPTVVTEISESLLDAGCYEVSLGDTIGVGSAGSVRRLLRSVLASNPVEHIAVHFHDTYGQALSNVLVAFDLGIRVADSSVAGLGGCPYADGATGNLATEDLVYMLDDLGVHTLIQCNVNPRIRKLFVEGVDLMRVVEVGDWICGEMGRVNSSRVARAIMAKKGRSS</sequence>
<dbReference type="PANTHER" id="PTHR42738">
    <property type="entry name" value="HYDROXYMETHYLGLUTARYL-COA LYASE"/>
    <property type="match status" value="1"/>
</dbReference>
<dbReference type="InterPro" id="IPR000891">
    <property type="entry name" value="PYR_CT"/>
</dbReference>
<comment type="catalytic activity">
    <reaction evidence="6">
        <text>(3S)-3-hydroxy-3-methylglutaryl-CoA = acetoacetate + acetyl-CoA</text>
        <dbReference type="Rhea" id="RHEA:24404"/>
        <dbReference type="ChEBI" id="CHEBI:13705"/>
        <dbReference type="ChEBI" id="CHEBI:43074"/>
        <dbReference type="ChEBI" id="CHEBI:57288"/>
        <dbReference type="EC" id="4.1.3.4"/>
    </reaction>
</comment>
<evidence type="ECO:0000256" key="5">
    <source>
        <dbReference type="ARBA" id="ARBA00023239"/>
    </source>
</evidence>
<dbReference type="SUPFAM" id="SSF51569">
    <property type="entry name" value="Aldolase"/>
    <property type="match status" value="1"/>
</dbReference>
<dbReference type="InterPro" id="IPR013785">
    <property type="entry name" value="Aldolase_TIM"/>
</dbReference>
<dbReference type="GO" id="GO:0046951">
    <property type="term" value="P:ketone body biosynthetic process"/>
    <property type="evidence" value="ECO:0007669"/>
    <property type="project" value="TreeGrafter"/>
</dbReference>
<dbReference type="InterPro" id="IPR043594">
    <property type="entry name" value="HMGL"/>
</dbReference>
<keyword evidence="4" id="KW-0479">Metal-binding</keyword>
<dbReference type="EC" id="4.1.3.4" evidence="3"/>
<comment type="similarity">
    <text evidence="2">Belongs to the HMG-CoA lyase family.</text>
</comment>
<dbReference type="InterPro" id="IPR000138">
    <property type="entry name" value="HMG_CoA_lyase_AS"/>
</dbReference>
<keyword evidence="5" id="KW-0456">Lyase</keyword>
<feature type="domain" description="Pyruvate carboxyltransferase" evidence="7">
    <location>
        <begin position="1"/>
        <end position="158"/>
    </location>
</feature>
<dbReference type="PROSITE" id="PS50991">
    <property type="entry name" value="PYR_CT"/>
    <property type="match status" value="1"/>
</dbReference>
<dbReference type="Gene3D" id="3.20.20.70">
    <property type="entry name" value="Aldolase class I"/>
    <property type="match status" value="1"/>
</dbReference>
<dbReference type="UniPathway" id="UPA00896">
    <property type="reaction ID" value="UER00863"/>
</dbReference>
<dbReference type="WBParaSite" id="TCNE_0001023401-mRNA-1">
    <property type="protein sequence ID" value="TCNE_0001023401-mRNA-1"/>
    <property type="gene ID" value="TCNE_0001023401"/>
</dbReference>
<dbReference type="GO" id="GO:0004419">
    <property type="term" value="F:hydroxymethylglutaryl-CoA lyase activity"/>
    <property type="evidence" value="ECO:0007669"/>
    <property type="project" value="UniProtKB-EC"/>
</dbReference>
<dbReference type="EMBL" id="UYWY01020434">
    <property type="protein sequence ID" value="VDM41555.1"/>
    <property type="molecule type" value="Genomic_DNA"/>
</dbReference>